<name>A0ABY7SJ11_9RHOB</name>
<proteinExistence type="predicted"/>
<keyword evidence="1" id="KW-0472">Membrane</keyword>
<organism evidence="2 3">
    <name type="scientific">Paracoccus fistulariae</name>
    <dbReference type="NCBI Taxonomy" id="658446"/>
    <lineage>
        <taxon>Bacteria</taxon>
        <taxon>Pseudomonadati</taxon>
        <taxon>Pseudomonadota</taxon>
        <taxon>Alphaproteobacteria</taxon>
        <taxon>Rhodobacterales</taxon>
        <taxon>Paracoccaceae</taxon>
        <taxon>Paracoccus</taxon>
    </lineage>
</organism>
<evidence type="ECO:0000256" key="1">
    <source>
        <dbReference type="SAM" id="Phobius"/>
    </source>
</evidence>
<evidence type="ECO:0000313" key="2">
    <source>
        <dbReference type="EMBL" id="WCR05901.1"/>
    </source>
</evidence>
<dbReference type="RefSeq" id="WP_271885154.1">
    <property type="nucleotide sequence ID" value="NZ_CP067136.1"/>
</dbReference>
<dbReference type="PANTHER" id="PTHR38442">
    <property type="entry name" value="INNER MEMBRANE PROTEIN-RELATED"/>
    <property type="match status" value="1"/>
</dbReference>
<evidence type="ECO:0000313" key="3">
    <source>
        <dbReference type="Proteomes" id="UP001219349"/>
    </source>
</evidence>
<keyword evidence="3" id="KW-1185">Reference proteome</keyword>
<dbReference type="Pfam" id="PF04286">
    <property type="entry name" value="DUF445"/>
    <property type="match status" value="1"/>
</dbReference>
<dbReference type="EMBL" id="CP067136">
    <property type="protein sequence ID" value="WCR05901.1"/>
    <property type="molecule type" value="Genomic_DNA"/>
</dbReference>
<protein>
    <submittedName>
        <fullName evidence="2">DUF445 domain-containing protein</fullName>
    </submittedName>
</protein>
<reference evidence="2 3" key="1">
    <citation type="submission" date="2021-01" db="EMBL/GenBank/DDBJ databases">
        <title>Biogeographic distribution of Paracoccus.</title>
        <authorList>
            <person name="Hollensteiner J."/>
            <person name="Leineberger J."/>
            <person name="Brinkhoff T."/>
            <person name="Daniel R."/>
        </authorList>
    </citation>
    <scope>NUCLEOTIDE SEQUENCE [LARGE SCALE GENOMIC DNA]</scope>
    <source>
        <strain evidence="2 3">KCTC 22803</strain>
    </source>
</reference>
<dbReference type="InterPro" id="IPR007383">
    <property type="entry name" value="DUF445"/>
</dbReference>
<feature type="transmembrane region" description="Helical" evidence="1">
    <location>
        <begin position="401"/>
        <end position="421"/>
    </location>
</feature>
<keyword evidence="1" id="KW-1133">Transmembrane helix</keyword>
<keyword evidence="1" id="KW-0812">Transmembrane</keyword>
<gene>
    <name evidence="2" type="ORF">JHX87_10195</name>
</gene>
<dbReference type="PANTHER" id="PTHR38442:SF1">
    <property type="entry name" value="INNER MEMBRANE PROTEIN"/>
    <property type="match status" value="1"/>
</dbReference>
<dbReference type="Proteomes" id="UP001219349">
    <property type="component" value="Chromosome"/>
</dbReference>
<sequence length="422" mass="47084">MRKPRVLDAPVARVNEAPDNARSVRRTATGILCALLVVFIATSIPDDPPVWILFIRAMAEAGMIGGLADWFAVEALFRRPLGLPIPHTALLPTNQKRAARNIARFIDEYFMVPGQLVAQIRAVDPLQKVIDWLKQRENARIVGDEISWAVRMLLSAQLDRGVPAPVRQLISDTLRRVAASEQLEDQVAALLKSSLEGEVLDAVLLQVRKAIDENRTEIVRLVQDRSRWWIAKGVDRQMAALLVDGVLSVLDELGDPSSPRRAGFARSVSKIIDRFREDRMISKLIEESLKGREGSDRFMRAVDDLMQAVLAEIDRQATRDPDGFSDAMADAIQDIARYLDENDAAREAMSGRLETALVTVLDALRDPVRDYIAQTIIDWDSDALVTRIESEVGRDLQFIRINGSVLGALLGGFFFLIGRYVL</sequence>
<accession>A0ABY7SJ11</accession>